<dbReference type="GO" id="GO:0016491">
    <property type="term" value="F:oxidoreductase activity"/>
    <property type="evidence" value="ECO:0007669"/>
    <property type="project" value="InterPro"/>
</dbReference>
<dbReference type="InterPro" id="IPR036188">
    <property type="entry name" value="FAD/NAD-bd_sf"/>
</dbReference>
<dbReference type="Pfam" id="PF01593">
    <property type="entry name" value="Amino_oxidase"/>
    <property type="match status" value="1"/>
</dbReference>
<dbReference type="PANTHER" id="PTHR42923:SF46">
    <property type="entry name" value="AMINE OXIDASE"/>
    <property type="match status" value="1"/>
</dbReference>
<evidence type="ECO:0000259" key="1">
    <source>
        <dbReference type="Pfam" id="PF01593"/>
    </source>
</evidence>
<proteinExistence type="predicted"/>
<dbReference type="AlphaFoldDB" id="A0A562UM86"/>
<sequence>MSADPIKVAVIGGGCAAMALVWELTKPELNGRYQVTVYQEGWRLGGKGASGRGPSGRIEEHGLHIWLGFYDNSFRMMRECHAELEAAGLGDLYGDWREAWTPENDVALCSPAEGGGFEKWTAHMPPRPGLPGDPLPPDAVFSLPYYIARGFELFRSLVHDTRVDGETTLAGFERPPEGDVVARIAYLAKLGTFAGTAALAEALGVLASLIRSVSPAGAESILKAAEGSLEQLRGWIEDRWIADDPNRFLWEIADLALASTVGLIRYQVMSDPRGLDSIDDYECREWMRINGASERSLQSPFMRGLYDLAMGYENGDPDKPCISAGQGLRGTMRTFFGYRGAFMWRMRAGMGDVVFAPLYTALKRRGVKFEFFHRLTNMGLDKGKDHIGSLTFDVQGKIKGGGEYDPFVTIQGKPCWPSQPDLDQLTNGRKIARENWNLESHWDRRRATEKTIKVSEDFDFVALAIGLGAVPYVSKELVENDQRWAGMCANVKTVASQAFQLWLDEDIDQLGWEGPAYITGASAKPFDTWCDMAHVVPEENWRKPPATSVYFCAVLPDPDEPPSDDDRDYPARRAEEVRSLAENYLTGPMREVWPGAFTETGDFRWSILKAPDDGTFDQKLGGQALFATQYWRANVNPSDRYVIHKQGTHHFRISPLDVDYDNLTIAGDWTDSGFHSGCVEGAVMSGLLAAHALSGSPKLEDIMAYDHP</sequence>
<gene>
    <name evidence="2" type="ORF">JN10_2266</name>
</gene>
<evidence type="ECO:0000313" key="3">
    <source>
        <dbReference type="Proteomes" id="UP000320547"/>
    </source>
</evidence>
<evidence type="ECO:0000313" key="2">
    <source>
        <dbReference type="EMBL" id="TWJ06730.1"/>
    </source>
</evidence>
<organism evidence="2 3">
    <name type="scientific">Altererythrobacter ishigakiensis</name>
    <dbReference type="NCBI Taxonomy" id="476157"/>
    <lineage>
        <taxon>Bacteria</taxon>
        <taxon>Pseudomonadati</taxon>
        <taxon>Pseudomonadota</taxon>
        <taxon>Alphaproteobacteria</taxon>
        <taxon>Sphingomonadales</taxon>
        <taxon>Erythrobacteraceae</taxon>
        <taxon>Altererythrobacter</taxon>
    </lineage>
</organism>
<dbReference type="STRING" id="476157.GCA_001663155_00942"/>
<keyword evidence="3" id="KW-1185">Reference proteome</keyword>
<dbReference type="Pfam" id="PF13450">
    <property type="entry name" value="NAD_binding_8"/>
    <property type="match status" value="1"/>
</dbReference>
<name>A0A562UM86_9SPHN</name>
<reference evidence="2 3" key="1">
    <citation type="submission" date="2019-07" db="EMBL/GenBank/DDBJ databases">
        <title>Genomic Encyclopedia of Archaeal and Bacterial Type Strains, Phase II (KMG-II): from individual species to whole genera.</title>
        <authorList>
            <person name="Goeker M."/>
        </authorList>
    </citation>
    <scope>NUCLEOTIDE SEQUENCE [LARGE SCALE GENOMIC DNA]</scope>
    <source>
        <strain evidence="2 3">ATCC BAA-2084</strain>
    </source>
</reference>
<dbReference type="EMBL" id="VLLK01000002">
    <property type="protein sequence ID" value="TWJ06730.1"/>
    <property type="molecule type" value="Genomic_DNA"/>
</dbReference>
<comment type="caution">
    <text evidence="2">The sequence shown here is derived from an EMBL/GenBank/DDBJ whole genome shotgun (WGS) entry which is preliminary data.</text>
</comment>
<dbReference type="PANTHER" id="PTHR42923">
    <property type="entry name" value="PROTOPORPHYRINOGEN OXIDASE"/>
    <property type="match status" value="1"/>
</dbReference>
<dbReference type="InterPro" id="IPR002937">
    <property type="entry name" value="Amino_oxidase"/>
</dbReference>
<dbReference type="InterPro" id="IPR050464">
    <property type="entry name" value="Zeta_carotene_desat/Oxidored"/>
</dbReference>
<dbReference type="Proteomes" id="UP000320547">
    <property type="component" value="Unassembled WGS sequence"/>
</dbReference>
<accession>A0A562UM86</accession>
<protein>
    <submittedName>
        <fullName evidence="2">Flavin-dependent amine oxidoreductase</fullName>
    </submittedName>
</protein>
<dbReference type="SUPFAM" id="SSF51905">
    <property type="entry name" value="FAD/NAD(P)-binding domain"/>
    <property type="match status" value="1"/>
</dbReference>
<dbReference type="RefSeq" id="WP_245638289.1">
    <property type="nucleotide sequence ID" value="NZ_CP015963.1"/>
</dbReference>
<feature type="domain" description="Amine oxidase" evidence="1">
    <location>
        <begin position="626"/>
        <end position="692"/>
    </location>
</feature>